<dbReference type="RefSeq" id="WP_265995775.1">
    <property type="nucleotide sequence ID" value="NZ_JAPJDN010000004.1"/>
</dbReference>
<comment type="caution">
    <text evidence="7">The sequence shown here is derived from an EMBL/GenBank/DDBJ whole genome shotgun (WGS) entry which is preliminary data.</text>
</comment>
<keyword evidence="8" id="KW-1185">Reference proteome</keyword>
<dbReference type="InterPro" id="IPR057326">
    <property type="entry name" value="KR_dom"/>
</dbReference>
<reference evidence="7 8" key="1">
    <citation type="submission" date="2022-11" db="EMBL/GenBank/DDBJ databases">
        <title>Mycobacterium sp. nov.</title>
        <authorList>
            <person name="Papic B."/>
            <person name="Spicic S."/>
            <person name="Duvnjak S."/>
        </authorList>
    </citation>
    <scope>NUCLEOTIDE SEQUENCE [LARGE SCALE GENOMIC DNA]</scope>
    <source>
        <strain evidence="7 8">CVI_P4</strain>
    </source>
</reference>
<dbReference type="PANTHER" id="PTHR42879:SF2">
    <property type="entry name" value="3-OXOACYL-[ACYL-CARRIER-PROTEIN] REDUCTASE FABG"/>
    <property type="match status" value="1"/>
</dbReference>
<dbReference type="GO" id="GO:0004316">
    <property type="term" value="F:3-oxoacyl-[acyl-carrier-protein] reductase (NADPH) activity"/>
    <property type="evidence" value="ECO:0007669"/>
    <property type="project" value="UniProtKB-EC"/>
</dbReference>
<comment type="similarity">
    <text evidence="2">Belongs to the short-chain dehydrogenases/reductases (SDR) family.</text>
</comment>
<evidence type="ECO:0000313" key="7">
    <source>
        <dbReference type="EMBL" id="MCX2936468.1"/>
    </source>
</evidence>
<dbReference type="Gene3D" id="3.40.50.720">
    <property type="entry name" value="NAD(P)-binding Rossmann-like Domain"/>
    <property type="match status" value="1"/>
</dbReference>
<dbReference type="PRINTS" id="PR00080">
    <property type="entry name" value="SDRFAMILY"/>
</dbReference>
<evidence type="ECO:0000256" key="3">
    <source>
        <dbReference type="ARBA" id="ARBA00022512"/>
    </source>
</evidence>
<comment type="subcellular location">
    <subcellularLocation>
        <location evidence="1">Secreted</location>
        <location evidence="1">Cell wall</location>
    </subcellularLocation>
</comment>
<dbReference type="InterPro" id="IPR020904">
    <property type="entry name" value="Sc_DH/Rdtase_CS"/>
</dbReference>
<dbReference type="PRINTS" id="PR00081">
    <property type="entry name" value="GDHRDH"/>
</dbReference>
<evidence type="ECO:0000256" key="1">
    <source>
        <dbReference type="ARBA" id="ARBA00004191"/>
    </source>
</evidence>
<organism evidence="7 8">
    <name type="scientific">Mycobacterium pinniadriaticum</name>
    <dbReference type="NCBI Taxonomy" id="2994102"/>
    <lineage>
        <taxon>Bacteria</taxon>
        <taxon>Bacillati</taxon>
        <taxon>Actinomycetota</taxon>
        <taxon>Actinomycetes</taxon>
        <taxon>Mycobacteriales</taxon>
        <taxon>Mycobacteriaceae</taxon>
        <taxon>Mycobacterium</taxon>
    </lineage>
</organism>
<keyword evidence="3" id="KW-0134">Cell wall</keyword>
<dbReference type="InterPro" id="IPR036291">
    <property type="entry name" value="NAD(P)-bd_dom_sf"/>
</dbReference>
<proteinExistence type="inferred from homology"/>
<dbReference type="InterPro" id="IPR050259">
    <property type="entry name" value="SDR"/>
</dbReference>
<feature type="domain" description="Ketoreductase" evidence="6">
    <location>
        <begin position="7"/>
        <end position="185"/>
    </location>
</feature>
<dbReference type="Pfam" id="PF13561">
    <property type="entry name" value="adh_short_C2"/>
    <property type="match status" value="1"/>
</dbReference>
<dbReference type="PANTHER" id="PTHR42879">
    <property type="entry name" value="3-OXOACYL-(ACYL-CARRIER-PROTEIN) REDUCTASE"/>
    <property type="match status" value="1"/>
</dbReference>
<dbReference type="SUPFAM" id="SSF51735">
    <property type="entry name" value="NAD(P)-binding Rossmann-fold domains"/>
    <property type="match status" value="1"/>
</dbReference>
<comment type="catalytic activity">
    <reaction evidence="5">
        <text>a (3R)-hydroxyacyl-[ACP] + NADP(+) = a 3-oxoacyl-[ACP] + NADPH + H(+)</text>
        <dbReference type="Rhea" id="RHEA:17397"/>
        <dbReference type="Rhea" id="RHEA-COMP:9916"/>
        <dbReference type="Rhea" id="RHEA-COMP:9945"/>
        <dbReference type="ChEBI" id="CHEBI:15378"/>
        <dbReference type="ChEBI" id="CHEBI:57783"/>
        <dbReference type="ChEBI" id="CHEBI:58349"/>
        <dbReference type="ChEBI" id="CHEBI:78776"/>
        <dbReference type="ChEBI" id="CHEBI:78827"/>
        <dbReference type="EC" id="1.1.1.100"/>
    </reaction>
    <physiologicalReaction direction="right-to-left" evidence="5">
        <dbReference type="Rhea" id="RHEA:17399"/>
    </physiologicalReaction>
</comment>
<dbReference type="PROSITE" id="PS00061">
    <property type="entry name" value="ADH_SHORT"/>
    <property type="match status" value="1"/>
</dbReference>
<evidence type="ECO:0000256" key="2">
    <source>
        <dbReference type="ARBA" id="ARBA00006484"/>
    </source>
</evidence>
<dbReference type="Proteomes" id="UP001300745">
    <property type="component" value="Unassembled WGS sequence"/>
</dbReference>
<dbReference type="SMART" id="SM00822">
    <property type="entry name" value="PKS_KR"/>
    <property type="match status" value="1"/>
</dbReference>
<protein>
    <recommendedName>
        <fullName evidence="4">3-oxoacyl-[acyl-carrier-protein] reductase MabA</fullName>
    </recommendedName>
</protein>
<evidence type="ECO:0000256" key="4">
    <source>
        <dbReference type="ARBA" id="ARBA00040781"/>
    </source>
</evidence>
<evidence type="ECO:0000259" key="6">
    <source>
        <dbReference type="SMART" id="SM00822"/>
    </source>
</evidence>
<dbReference type="InterPro" id="IPR002347">
    <property type="entry name" value="SDR_fam"/>
</dbReference>
<sequence>MNGTGTRVAVVSGGARGIGAAIAKRLAVDGYSVGVLDLDEGQCAQTVADIEHRGGRACALGADVADQDSVGSAVDRLVGSLGPPTVVVNNAGITRDALLHKMTEDNWDDVIRVHLRGAFVLTRAVRPHMVDAKWGRVINMSSTSALGNNGQSNYSAAKAGLQGFTRTLAIELGRFGITVNAVAPGFITTRMTEATAQRLGMSFEEFKTKAAEQIPVRRVGVPEDIAHTVSFLASEGAGFVSGQIVYVAGGPRG</sequence>
<dbReference type="EMBL" id="JAPJDO010000004">
    <property type="protein sequence ID" value="MCX2936468.1"/>
    <property type="molecule type" value="Genomic_DNA"/>
</dbReference>
<keyword evidence="3" id="KW-0964">Secreted</keyword>
<dbReference type="NCBIfam" id="NF009466">
    <property type="entry name" value="PRK12826.1-2"/>
    <property type="match status" value="1"/>
</dbReference>
<evidence type="ECO:0000256" key="5">
    <source>
        <dbReference type="ARBA" id="ARBA00047400"/>
    </source>
</evidence>
<keyword evidence="7" id="KW-0560">Oxidoreductase</keyword>
<evidence type="ECO:0000313" key="8">
    <source>
        <dbReference type="Proteomes" id="UP001300745"/>
    </source>
</evidence>
<gene>
    <name evidence="7" type="primary">fabG</name>
    <name evidence="7" type="ORF">ORI27_07150</name>
</gene>
<name>A0ABT3SAF4_9MYCO</name>
<accession>A0ABT3SAF4</accession>